<dbReference type="OrthoDB" id="5795902at2759"/>
<keyword evidence="3" id="KW-0862">Zinc</keyword>
<evidence type="ECO:0000259" key="5">
    <source>
        <dbReference type="PROSITE" id="PS51157"/>
    </source>
</evidence>
<dbReference type="GO" id="GO:0061630">
    <property type="term" value="F:ubiquitin protein ligase activity"/>
    <property type="evidence" value="ECO:0007669"/>
    <property type="project" value="InterPro"/>
</dbReference>
<dbReference type="KEGG" id="lth:KLTH0H08140g"/>
<evidence type="ECO:0000256" key="3">
    <source>
        <dbReference type="ARBA" id="ARBA00022833"/>
    </source>
</evidence>
<dbReference type="SMART" id="SM00396">
    <property type="entry name" value="ZnF_UBR1"/>
    <property type="match status" value="1"/>
</dbReference>
<dbReference type="PROSITE" id="PS51157">
    <property type="entry name" value="ZF_UBR"/>
    <property type="match status" value="1"/>
</dbReference>
<dbReference type="EMBL" id="CU928180">
    <property type="protein sequence ID" value="CAR30371.1"/>
    <property type="molecule type" value="Genomic_DNA"/>
</dbReference>
<evidence type="ECO:0000256" key="2">
    <source>
        <dbReference type="ARBA" id="ARBA00022771"/>
    </source>
</evidence>
<dbReference type="PANTHER" id="PTHR13513:SF9">
    <property type="entry name" value="E3 UBIQUITIN-PROTEIN LIGASE UBR7-RELATED"/>
    <property type="match status" value="1"/>
</dbReference>
<dbReference type="InterPro" id="IPR003126">
    <property type="entry name" value="Znf_UBR"/>
</dbReference>
<evidence type="ECO:0000313" key="7">
    <source>
        <dbReference type="Proteomes" id="UP000002036"/>
    </source>
</evidence>
<sequence>MSDISASEYISQQNALEDEARGLMPWNPSHCTYADGSLRQPIFACLDCGEIGVCYSCSIQCHADCHLEELFTKRGFTCDCGTERQESKKGEFWCHLRQNLDRDVPSLSNRYSQNFKGLFCDCHNKYKADIDSTMIQCVLGLECNEEWYHCCCILKKHDHARHCLQSAIQNNQVPSEFPAIDYFEGFICWKCVSRYFTVFQALMSHHRSSDVIAHKVAHLTTFEPLGSEDEAPSLSKKRKRDSNTEQLFSIMLKSGYDKVLLEIKEDLEKTDKLYVFLQDIAPFLINDDPVYEFPEDSDNDISTYELGTKALNTSLDRDTAVAGIQAMDDIKKKLSDFLRPFAEAGEVVKEEDIRNFFELQKGKPKNK</sequence>
<keyword evidence="1" id="KW-0479">Metal-binding</keyword>
<feature type="domain" description="UBR-type" evidence="5">
    <location>
        <begin position="29"/>
        <end position="99"/>
    </location>
</feature>
<dbReference type="eggNOG" id="KOG2752">
    <property type="taxonomic scope" value="Eukaryota"/>
</dbReference>
<keyword evidence="7" id="KW-1185">Reference proteome</keyword>
<dbReference type="AlphaFoldDB" id="C5E2W0"/>
<accession>C5E2W0</accession>
<dbReference type="InParanoid" id="C5E2W0"/>
<dbReference type="InterPro" id="IPR040204">
    <property type="entry name" value="UBR7"/>
</dbReference>
<keyword evidence="2" id="KW-0863">Zinc-finger</keyword>
<dbReference type="STRING" id="559295.C5E2W0"/>
<gene>
    <name evidence="6" type="ordered locus">KLTH0H08140g</name>
</gene>
<dbReference type="RefSeq" id="XP_002556233.1">
    <property type="nucleotide sequence ID" value="XM_002556187.1"/>
</dbReference>
<dbReference type="OMA" id="DCGTERQ"/>
<dbReference type="GO" id="GO:0005737">
    <property type="term" value="C:cytoplasm"/>
    <property type="evidence" value="ECO:0007669"/>
    <property type="project" value="TreeGrafter"/>
</dbReference>
<dbReference type="GO" id="GO:0008270">
    <property type="term" value="F:zinc ion binding"/>
    <property type="evidence" value="ECO:0007669"/>
    <property type="project" value="UniProtKB-KW"/>
</dbReference>
<dbReference type="CDD" id="cd19677">
    <property type="entry name" value="UBR-box_UBR7"/>
    <property type="match status" value="1"/>
</dbReference>
<dbReference type="GeneID" id="8294551"/>
<dbReference type="HOGENOM" id="CLU_025221_1_0_1"/>
<dbReference type="Proteomes" id="UP000002036">
    <property type="component" value="Chromosome H"/>
</dbReference>
<dbReference type="Pfam" id="PF02207">
    <property type="entry name" value="zf-UBR"/>
    <property type="match status" value="1"/>
</dbReference>
<protein>
    <submittedName>
        <fullName evidence="6">KLTH0H08140p</fullName>
    </submittedName>
</protein>
<dbReference type="PANTHER" id="PTHR13513">
    <property type="entry name" value="E3 UBIQUITIN-PROTEIN LIGASE UBR7"/>
    <property type="match status" value="1"/>
</dbReference>
<reference evidence="6 7" key="1">
    <citation type="journal article" date="2009" name="Genome Res.">
        <title>Comparative genomics of protoploid Saccharomycetaceae.</title>
        <authorList>
            <consortium name="The Genolevures Consortium"/>
            <person name="Souciet J.-L."/>
            <person name="Dujon B."/>
            <person name="Gaillardin C."/>
            <person name="Johnston M."/>
            <person name="Baret P.V."/>
            <person name="Cliften P."/>
            <person name="Sherman D.J."/>
            <person name="Weissenbach J."/>
            <person name="Westhof E."/>
            <person name="Wincker P."/>
            <person name="Jubin C."/>
            <person name="Poulain J."/>
            <person name="Barbe V."/>
            <person name="Segurens B."/>
            <person name="Artiguenave F."/>
            <person name="Anthouard V."/>
            <person name="Vacherie B."/>
            <person name="Val M.-E."/>
            <person name="Fulton R.S."/>
            <person name="Minx P."/>
            <person name="Wilson R."/>
            <person name="Durrens P."/>
            <person name="Jean G."/>
            <person name="Marck C."/>
            <person name="Martin T."/>
            <person name="Nikolski M."/>
            <person name="Rolland T."/>
            <person name="Seret M.-L."/>
            <person name="Casaregola S."/>
            <person name="Despons L."/>
            <person name="Fairhead C."/>
            <person name="Fischer G."/>
            <person name="Lafontaine I."/>
            <person name="Leh V."/>
            <person name="Lemaire M."/>
            <person name="de Montigny J."/>
            <person name="Neuveglise C."/>
            <person name="Thierry A."/>
            <person name="Blanc-Lenfle I."/>
            <person name="Bleykasten C."/>
            <person name="Diffels J."/>
            <person name="Fritsch E."/>
            <person name="Frangeul L."/>
            <person name="Goeffon A."/>
            <person name="Jauniaux N."/>
            <person name="Kachouri-Lafond R."/>
            <person name="Payen C."/>
            <person name="Potier S."/>
            <person name="Pribylova L."/>
            <person name="Ozanne C."/>
            <person name="Richard G.-F."/>
            <person name="Sacerdot C."/>
            <person name="Straub M.-L."/>
            <person name="Talla E."/>
        </authorList>
    </citation>
    <scope>NUCLEOTIDE SEQUENCE [LARGE SCALE GENOMIC DNA]</scope>
    <source>
        <strain evidence="7">ATCC 56472 / CBS 6340 / NRRL Y-8284</strain>
    </source>
</reference>
<name>C5E2W0_LACTC</name>
<dbReference type="InterPro" id="IPR047506">
    <property type="entry name" value="UBR7-like_UBR-box"/>
</dbReference>
<evidence type="ECO:0000313" key="6">
    <source>
        <dbReference type="EMBL" id="CAR30371.1"/>
    </source>
</evidence>
<organism evidence="6 7">
    <name type="scientific">Lachancea thermotolerans (strain ATCC 56472 / CBS 6340 / NRRL Y-8284)</name>
    <name type="common">Yeast</name>
    <name type="synonym">Kluyveromyces thermotolerans</name>
    <dbReference type="NCBI Taxonomy" id="559295"/>
    <lineage>
        <taxon>Eukaryota</taxon>
        <taxon>Fungi</taxon>
        <taxon>Dikarya</taxon>
        <taxon>Ascomycota</taxon>
        <taxon>Saccharomycotina</taxon>
        <taxon>Saccharomycetes</taxon>
        <taxon>Saccharomycetales</taxon>
        <taxon>Saccharomycetaceae</taxon>
        <taxon>Lachancea</taxon>
    </lineage>
</organism>
<evidence type="ECO:0000256" key="1">
    <source>
        <dbReference type="ARBA" id="ARBA00022723"/>
    </source>
</evidence>
<evidence type="ECO:0000256" key="4">
    <source>
        <dbReference type="PROSITE-ProRule" id="PRU00508"/>
    </source>
</evidence>
<feature type="zinc finger region" description="UBR-type" evidence="4">
    <location>
        <begin position="29"/>
        <end position="99"/>
    </location>
</feature>
<proteinExistence type="predicted"/>